<protein>
    <submittedName>
        <fullName evidence="1">Uncharacterized protein</fullName>
    </submittedName>
</protein>
<accession>A0A6J5Q9B3</accession>
<evidence type="ECO:0000313" key="1">
    <source>
        <dbReference type="EMBL" id="CAB4178078.1"/>
    </source>
</evidence>
<name>A0A6J5Q9B3_9CAUD</name>
<sequence>MVRVVIDAGGDEFTIYVDINNARFAVHYLEAMFLAIKKAGELSMNAKLEEEIRRRER</sequence>
<reference evidence="1" key="1">
    <citation type="submission" date="2020-05" db="EMBL/GenBank/DDBJ databases">
        <authorList>
            <person name="Chiriac C."/>
            <person name="Salcher M."/>
            <person name="Ghai R."/>
            <person name="Kavagutti S V."/>
        </authorList>
    </citation>
    <scope>NUCLEOTIDE SEQUENCE</scope>
</reference>
<dbReference type="EMBL" id="LR796964">
    <property type="protein sequence ID" value="CAB4178078.1"/>
    <property type="molecule type" value="Genomic_DNA"/>
</dbReference>
<organism evidence="1">
    <name type="scientific">uncultured Caudovirales phage</name>
    <dbReference type="NCBI Taxonomy" id="2100421"/>
    <lineage>
        <taxon>Viruses</taxon>
        <taxon>Duplodnaviria</taxon>
        <taxon>Heunggongvirae</taxon>
        <taxon>Uroviricota</taxon>
        <taxon>Caudoviricetes</taxon>
        <taxon>Peduoviridae</taxon>
        <taxon>Maltschvirus</taxon>
        <taxon>Maltschvirus maltsch</taxon>
    </lineage>
</organism>
<proteinExistence type="predicted"/>
<gene>
    <name evidence="1" type="ORF">UFOVP1004_56</name>
</gene>